<dbReference type="InterPro" id="IPR006674">
    <property type="entry name" value="HD_domain"/>
</dbReference>
<evidence type="ECO:0000259" key="1">
    <source>
        <dbReference type="Pfam" id="PF01966"/>
    </source>
</evidence>
<dbReference type="Gene3D" id="1.10.3210.10">
    <property type="entry name" value="Hypothetical protein af1432"/>
    <property type="match status" value="1"/>
</dbReference>
<sequence>MKIQEIYEKYYILPNLQLHMLHVASVAAFICDSVKIPINKDFIIGAGLLHDLGNIVKFDFEHFSKTWFLPQGVDYWKDVYREFTKKYGSDDHKVTIKILKEIGVLQDVINLIDQIGFSESEKISGSSNYNLKILSYADQRVSPYGVVSMEARYKEAWKRYAGKIDKKYTIEKFEFLKKKNYENEKQIFSHCIIKSEDITEEKVKPFIEKLRSFEIKVD</sequence>
<dbReference type="Proteomes" id="UP000034246">
    <property type="component" value="Unassembled WGS sequence"/>
</dbReference>
<dbReference type="EMBL" id="LBWP01000005">
    <property type="protein sequence ID" value="KKR11607.1"/>
    <property type="molecule type" value="Genomic_DNA"/>
</dbReference>
<accession>A0A0G0RD76</accession>
<organism evidence="2 3">
    <name type="scientific">Candidatus Woesebacteria bacterium GW2011_GWA1_39_21</name>
    <dbReference type="NCBI Taxonomy" id="1618550"/>
    <lineage>
        <taxon>Bacteria</taxon>
        <taxon>Candidatus Woeseibacteriota</taxon>
    </lineage>
</organism>
<dbReference type="AlphaFoldDB" id="A0A0G0RD76"/>
<feature type="domain" description="HD" evidence="1">
    <location>
        <begin position="19"/>
        <end position="114"/>
    </location>
</feature>
<reference evidence="2 3" key="1">
    <citation type="journal article" date="2015" name="Nature">
        <title>rRNA introns, odd ribosomes, and small enigmatic genomes across a large radiation of phyla.</title>
        <authorList>
            <person name="Brown C.T."/>
            <person name="Hug L.A."/>
            <person name="Thomas B.C."/>
            <person name="Sharon I."/>
            <person name="Castelle C.J."/>
            <person name="Singh A."/>
            <person name="Wilkins M.J."/>
            <person name="Williams K.H."/>
            <person name="Banfield J.F."/>
        </authorList>
    </citation>
    <scope>NUCLEOTIDE SEQUENCE [LARGE SCALE GENOMIC DNA]</scope>
</reference>
<dbReference type="Pfam" id="PF01966">
    <property type="entry name" value="HD"/>
    <property type="match status" value="1"/>
</dbReference>
<gene>
    <name evidence="2" type="ORF">UT39_C0005G0042</name>
</gene>
<evidence type="ECO:0000313" key="3">
    <source>
        <dbReference type="Proteomes" id="UP000034246"/>
    </source>
</evidence>
<proteinExistence type="predicted"/>
<protein>
    <recommendedName>
        <fullName evidence="1">HD domain-containing protein</fullName>
    </recommendedName>
</protein>
<dbReference type="SUPFAM" id="SSF109604">
    <property type="entry name" value="HD-domain/PDEase-like"/>
    <property type="match status" value="1"/>
</dbReference>
<name>A0A0G0RD76_9BACT</name>
<comment type="caution">
    <text evidence="2">The sequence shown here is derived from an EMBL/GenBank/DDBJ whole genome shotgun (WGS) entry which is preliminary data.</text>
</comment>
<evidence type="ECO:0000313" key="2">
    <source>
        <dbReference type="EMBL" id="KKR11607.1"/>
    </source>
</evidence>